<dbReference type="SUPFAM" id="SSF57959">
    <property type="entry name" value="Leucine zipper domain"/>
    <property type="match status" value="1"/>
</dbReference>
<feature type="coiled-coil region" evidence="1">
    <location>
        <begin position="107"/>
        <end position="134"/>
    </location>
</feature>
<feature type="compositionally biased region" description="Basic and acidic residues" evidence="2">
    <location>
        <begin position="80"/>
        <end position="93"/>
    </location>
</feature>
<accession>A0AAF5DD36</accession>
<evidence type="ECO:0000256" key="1">
    <source>
        <dbReference type="SAM" id="Coils"/>
    </source>
</evidence>
<keyword evidence="1" id="KW-0175">Coiled coil</keyword>
<dbReference type="PANTHER" id="PTHR23334">
    <property type="entry name" value="CCAAT/ENHANCER BINDING PROTEIN"/>
    <property type="match status" value="1"/>
</dbReference>
<dbReference type="WBParaSite" id="TCONS_00010070.p1">
    <property type="protein sequence ID" value="TCONS_00010070.p1"/>
    <property type="gene ID" value="XLOC_007767"/>
</dbReference>
<evidence type="ECO:0000313" key="4">
    <source>
        <dbReference type="Proteomes" id="UP000035681"/>
    </source>
</evidence>
<proteinExistence type="predicted"/>
<protein>
    <recommendedName>
        <fullName evidence="3">BZIP domain-containing protein</fullName>
    </recommendedName>
</protein>
<dbReference type="GO" id="GO:0006351">
    <property type="term" value="P:DNA-templated transcription"/>
    <property type="evidence" value="ECO:0007669"/>
    <property type="project" value="InterPro"/>
</dbReference>
<dbReference type="InterPro" id="IPR046347">
    <property type="entry name" value="bZIP_sf"/>
</dbReference>
<feature type="domain" description="BZIP" evidence="3">
    <location>
        <begin position="82"/>
        <end position="134"/>
    </location>
</feature>
<dbReference type="PANTHER" id="PTHR23334:SF20">
    <property type="entry name" value="BASIC LEUCINE ZIPPER 24"/>
    <property type="match status" value="1"/>
</dbReference>
<evidence type="ECO:0000259" key="3">
    <source>
        <dbReference type="PROSITE" id="PS50217"/>
    </source>
</evidence>
<dbReference type="GO" id="GO:0000981">
    <property type="term" value="F:DNA-binding transcription factor activity, RNA polymerase II-specific"/>
    <property type="evidence" value="ECO:0007669"/>
    <property type="project" value="TreeGrafter"/>
</dbReference>
<dbReference type="AlphaFoldDB" id="A0AAF5DD36"/>
<dbReference type="InterPro" id="IPR004827">
    <property type="entry name" value="bZIP"/>
</dbReference>
<feature type="compositionally biased region" description="Polar residues" evidence="2">
    <location>
        <begin position="69"/>
        <end position="79"/>
    </location>
</feature>
<dbReference type="Pfam" id="PF07716">
    <property type="entry name" value="bZIP_2"/>
    <property type="match status" value="1"/>
</dbReference>
<dbReference type="Proteomes" id="UP000035681">
    <property type="component" value="Unplaced"/>
</dbReference>
<name>A0AAF5DD36_STRER</name>
<dbReference type="InterPro" id="IPR031106">
    <property type="entry name" value="C/EBP"/>
</dbReference>
<evidence type="ECO:0000313" key="5">
    <source>
        <dbReference type="WBParaSite" id="TCONS_00010070.p1"/>
    </source>
</evidence>
<evidence type="ECO:0000256" key="2">
    <source>
        <dbReference type="SAM" id="MobiDB-lite"/>
    </source>
</evidence>
<dbReference type="PROSITE" id="PS50217">
    <property type="entry name" value="BZIP"/>
    <property type="match status" value="1"/>
</dbReference>
<organism evidence="4 5">
    <name type="scientific">Strongyloides stercoralis</name>
    <name type="common">Threadworm</name>
    <dbReference type="NCBI Taxonomy" id="6248"/>
    <lineage>
        <taxon>Eukaryota</taxon>
        <taxon>Metazoa</taxon>
        <taxon>Ecdysozoa</taxon>
        <taxon>Nematoda</taxon>
        <taxon>Chromadorea</taxon>
        <taxon>Rhabditida</taxon>
        <taxon>Tylenchina</taxon>
        <taxon>Panagrolaimomorpha</taxon>
        <taxon>Strongyloidoidea</taxon>
        <taxon>Strongyloididae</taxon>
        <taxon>Strongyloides</taxon>
    </lineage>
</organism>
<keyword evidence="4" id="KW-1185">Reference proteome</keyword>
<sequence>MLQAAYSSNNVYPMSSSINFYNPFDSTGGQMNPYLQTPPYQENIPPVMGNSIVTQGTFPNVFQESTNFMFNNEKNLPNTEEQKKYRERRDRNNKAAKQSRCKRRERERNLQLRVEELEKENYTLREKIKQLEGERYGGKGYNNINGMKEDGKNDFYDKTFEGTGRSYYNTQLSTSYSSSETVSSSSPDSLLGKSMDGLHKIEPINDVYLMNGL</sequence>
<dbReference type="PROSITE" id="PS00036">
    <property type="entry name" value="BZIP_BASIC"/>
    <property type="match status" value="1"/>
</dbReference>
<dbReference type="Gene3D" id="1.20.5.170">
    <property type="match status" value="1"/>
</dbReference>
<feature type="region of interest" description="Disordered" evidence="2">
    <location>
        <begin position="69"/>
        <end position="105"/>
    </location>
</feature>
<dbReference type="CDD" id="cd14695">
    <property type="entry name" value="bZIP_HLF"/>
    <property type="match status" value="1"/>
</dbReference>
<dbReference type="SMART" id="SM00338">
    <property type="entry name" value="BRLZ"/>
    <property type="match status" value="1"/>
</dbReference>
<dbReference type="GO" id="GO:0000978">
    <property type="term" value="F:RNA polymerase II cis-regulatory region sequence-specific DNA binding"/>
    <property type="evidence" value="ECO:0007669"/>
    <property type="project" value="TreeGrafter"/>
</dbReference>
<reference evidence="5" key="1">
    <citation type="submission" date="2024-02" db="UniProtKB">
        <authorList>
            <consortium name="WormBaseParasite"/>
        </authorList>
    </citation>
    <scope>IDENTIFICATION</scope>
</reference>